<feature type="transmembrane region" description="Helical" evidence="3">
    <location>
        <begin position="520"/>
        <end position="537"/>
    </location>
</feature>
<feature type="transmembrane region" description="Helical" evidence="3">
    <location>
        <begin position="377"/>
        <end position="396"/>
    </location>
</feature>
<feature type="transmembrane region" description="Helical" evidence="3">
    <location>
        <begin position="403"/>
        <end position="421"/>
    </location>
</feature>
<feature type="coiled-coil region" evidence="1">
    <location>
        <begin position="17"/>
        <end position="44"/>
    </location>
</feature>
<evidence type="ECO:0000256" key="1">
    <source>
        <dbReference type="SAM" id="Coils"/>
    </source>
</evidence>
<feature type="transmembrane region" description="Helical" evidence="3">
    <location>
        <begin position="549"/>
        <end position="567"/>
    </location>
</feature>
<evidence type="ECO:0000256" key="3">
    <source>
        <dbReference type="SAM" id="Phobius"/>
    </source>
</evidence>
<gene>
    <name evidence="4" type="ORF">GC096_03525</name>
</gene>
<feature type="transmembrane region" description="Helical" evidence="3">
    <location>
        <begin position="98"/>
        <end position="115"/>
    </location>
</feature>
<evidence type="ECO:0000256" key="2">
    <source>
        <dbReference type="SAM" id="MobiDB-lite"/>
    </source>
</evidence>
<keyword evidence="1" id="KW-0175">Coiled coil</keyword>
<feature type="transmembrane region" description="Helical" evidence="3">
    <location>
        <begin position="226"/>
        <end position="246"/>
    </location>
</feature>
<feature type="transmembrane region" description="Helical" evidence="3">
    <location>
        <begin position="354"/>
        <end position="371"/>
    </location>
</feature>
<feature type="transmembrane region" description="Helical" evidence="3">
    <location>
        <begin position="461"/>
        <end position="480"/>
    </location>
</feature>
<keyword evidence="3" id="KW-0472">Membrane</keyword>
<dbReference type="Pfam" id="PF10101">
    <property type="entry name" value="DUF2339"/>
    <property type="match status" value="1"/>
</dbReference>
<evidence type="ECO:0000313" key="4">
    <source>
        <dbReference type="EMBL" id="NOU63119.1"/>
    </source>
</evidence>
<feature type="region of interest" description="Disordered" evidence="2">
    <location>
        <begin position="45"/>
        <end position="64"/>
    </location>
</feature>
<feature type="transmembrane region" description="Helical" evidence="3">
    <location>
        <begin position="278"/>
        <end position="296"/>
    </location>
</feature>
<keyword evidence="5" id="KW-1185">Reference proteome</keyword>
<protein>
    <submittedName>
        <fullName evidence="4">DUF2339 domain-containing protein</fullName>
    </submittedName>
</protein>
<keyword evidence="3" id="KW-1133">Transmembrane helix</keyword>
<proteinExistence type="predicted"/>
<feature type="transmembrane region" description="Helical" evidence="3">
    <location>
        <begin position="154"/>
        <end position="174"/>
    </location>
</feature>
<feature type="transmembrane region" description="Helical" evidence="3">
    <location>
        <begin position="204"/>
        <end position="220"/>
    </location>
</feature>
<sequence length="573" mass="63608">MYKHLPKITTERKGGCFLDIHNRFENLEKRVDELEKELALYKQSKPTENRVSHPNPNLNPTPNRIPVQVQPIAPPQQAAMKEETDWEHLIARVWLPRIFMFVLLIGIVWGFKAAVDNGLLTEQMRCAIGYVVGGTFIILGFKQHKANRPLLSQVLLGGSIGLLMLTTFACHQLYELIGAPIAFTLNVLWVVLGLWFSHQLKSQSLAIIASAAGVLTPFLLNSDNPSSLFFVSYETLLFVSFMIYAIRRTFVGLFYTSFALLPLALFLFGLGVHGDTKIAAIGMLVQQVALLVSICLKSPTMNHQLRLLIPSFAFTAIWFKVAYTDMQFNVVMVSTCIAYALLSYWFSRTAHEKLPYTMTIASYALLFYSANYFSADALPGFLLIEGIIALLLGFIVKSVLQKINGVIIYVIAFATALGTVTEGMSSILSVVMLIWLLLLGTMAGMIAIVSHFGVGTNTKSTLITLKYGLGFLFLCFITEVTGTLTDGFSVNIQHLCVSTAWLLYAISVIAYGLKKEVKQIRLTGIALLFLTLMKVILMDLPNVSLTIKAILFIGLGFVGLLLSRFFYKKSSNT</sequence>
<reference evidence="4 5" key="1">
    <citation type="submission" date="2019-10" db="EMBL/GenBank/DDBJ databases">
        <title>Description of Paenibacillus humi sp. nov.</title>
        <authorList>
            <person name="Carlier A."/>
            <person name="Qi S."/>
        </authorList>
    </citation>
    <scope>NUCLEOTIDE SEQUENCE [LARGE SCALE GENOMIC DNA]</scope>
    <source>
        <strain evidence="4 5">LMG 31461</strain>
    </source>
</reference>
<dbReference type="PANTHER" id="PTHR38434">
    <property type="entry name" value="BLL2549 PROTEIN"/>
    <property type="match status" value="1"/>
</dbReference>
<feature type="compositionally biased region" description="Polar residues" evidence="2">
    <location>
        <begin position="52"/>
        <end position="62"/>
    </location>
</feature>
<name>A0ABX1X3Z8_9BACL</name>
<accession>A0ABX1X3Z8</accession>
<organism evidence="4 5">
    <name type="scientific">Paenibacillus plantarum</name>
    <dbReference type="NCBI Taxonomy" id="2654975"/>
    <lineage>
        <taxon>Bacteria</taxon>
        <taxon>Bacillati</taxon>
        <taxon>Bacillota</taxon>
        <taxon>Bacilli</taxon>
        <taxon>Bacillales</taxon>
        <taxon>Paenibacillaceae</taxon>
        <taxon>Paenibacillus</taxon>
    </lineage>
</organism>
<feature type="transmembrane region" description="Helical" evidence="3">
    <location>
        <begin position="329"/>
        <end position="347"/>
    </location>
</feature>
<dbReference type="Proteomes" id="UP000653578">
    <property type="component" value="Unassembled WGS sequence"/>
</dbReference>
<feature type="transmembrane region" description="Helical" evidence="3">
    <location>
        <begin position="305"/>
        <end position="323"/>
    </location>
</feature>
<feature type="transmembrane region" description="Helical" evidence="3">
    <location>
        <begin position="253"/>
        <end position="272"/>
    </location>
</feature>
<evidence type="ECO:0000313" key="5">
    <source>
        <dbReference type="Proteomes" id="UP000653578"/>
    </source>
</evidence>
<comment type="caution">
    <text evidence="4">The sequence shown here is derived from an EMBL/GenBank/DDBJ whole genome shotgun (WGS) entry which is preliminary data.</text>
</comment>
<feature type="transmembrane region" description="Helical" evidence="3">
    <location>
        <begin position="180"/>
        <end position="197"/>
    </location>
</feature>
<feature type="transmembrane region" description="Helical" evidence="3">
    <location>
        <begin position="127"/>
        <end position="142"/>
    </location>
</feature>
<dbReference type="InterPro" id="IPR019286">
    <property type="entry name" value="DUF2339_TM"/>
</dbReference>
<dbReference type="PANTHER" id="PTHR38434:SF1">
    <property type="entry name" value="BLL2549 PROTEIN"/>
    <property type="match status" value="1"/>
</dbReference>
<feature type="transmembrane region" description="Helical" evidence="3">
    <location>
        <begin position="492"/>
        <end position="513"/>
    </location>
</feature>
<feature type="transmembrane region" description="Helical" evidence="3">
    <location>
        <begin position="427"/>
        <end position="449"/>
    </location>
</feature>
<keyword evidence="3" id="KW-0812">Transmembrane</keyword>
<dbReference type="EMBL" id="WHNY01000008">
    <property type="protein sequence ID" value="NOU63119.1"/>
    <property type="molecule type" value="Genomic_DNA"/>
</dbReference>